<organism evidence="2 3">
    <name type="scientific">Streptomyces coeruleorubidus</name>
    <dbReference type="NCBI Taxonomy" id="116188"/>
    <lineage>
        <taxon>Bacteria</taxon>
        <taxon>Bacillati</taxon>
        <taxon>Actinomycetota</taxon>
        <taxon>Actinomycetes</taxon>
        <taxon>Kitasatosporales</taxon>
        <taxon>Streptomycetaceae</taxon>
        <taxon>Streptomyces</taxon>
    </lineage>
</organism>
<dbReference type="EMBL" id="CP137524">
    <property type="protein sequence ID" value="WOT35083.1"/>
    <property type="molecule type" value="Genomic_DNA"/>
</dbReference>
<dbReference type="InterPro" id="IPR037883">
    <property type="entry name" value="Knr4/Smi1-like_sf"/>
</dbReference>
<gene>
    <name evidence="2" type="ORF">R5U08_13505</name>
</gene>
<evidence type="ECO:0000313" key="3">
    <source>
        <dbReference type="Proteomes" id="UP001305002"/>
    </source>
</evidence>
<dbReference type="Proteomes" id="UP001305002">
    <property type="component" value="Chromosome"/>
</dbReference>
<protein>
    <submittedName>
        <fullName evidence="2">SMI1/KNR4 family protein</fullName>
    </submittedName>
</protein>
<keyword evidence="3" id="KW-1185">Reference proteome</keyword>
<dbReference type="Pfam" id="PF09346">
    <property type="entry name" value="SMI1_KNR4"/>
    <property type="match status" value="1"/>
</dbReference>
<reference evidence="2 3" key="2">
    <citation type="journal article" date="2024" name="Microb. Biotechnol.">
        <title>The involvement of multiple ABC transporters in daunorubicin efflux in Streptomyces coeruleorubidus.</title>
        <authorList>
            <person name="Dong J."/>
            <person name="Ning J."/>
            <person name="Tian Y."/>
            <person name="Li H."/>
            <person name="Chen H."/>
            <person name="Guan W."/>
        </authorList>
    </citation>
    <scope>NUCLEOTIDE SEQUENCE [LARGE SCALE GENOMIC DNA]</scope>
    <source>
        <strain evidence="2 3">CICC 11043</strain>
    </source>
</reference>
<name>A0ABZ0KAU5_STRC4</name>
<proteinExistence type="predicted"/>
<dbReference type="RefSeq" id="WP_230528783.1">
    <property type="nucleotide sequence ID" value="NZ_BMSO01000009.1"/>
</dbReference>
<reference evidence="2 3" key="1">
    <citation type="journal article" date="2021" name="J. Microbiol. Biotechnol.">
        <title>An Efficient Markerless Deletion System Suitable for the Industrial Strains of Streptomyces.</title>
        <authorList>
            <person name="Dong J."/>
            <person name="Wei J."/>
            <person name="Li H."/>
            <person name="Zhao S."/>
            <person name="Guan W."/>
        </authorList>
    </citation>
    <scope>NUCLEOTIDE SEQUENCE [LARGE SCALE GENOMIC DNA]</scope>
    <source>
        <strain evidence="2 3">CICC 11043</strain>
    </source>
</reference>
<accession>A0ABZ0KAU5</accession>
<evidence type="ECO:0000259" key="1">
    <source>
        <dbReference type="Pfam" id="PF09346"/>
    </source>
</evidence>
<dbReference type="InterPro" id="IPR018958">
    <property type="entry name" value="Knr4/Smi1-like_dom"/>
</dbReference>
<dbReference type="SUPFAM" id="SSF160631">
    <property type="entry name" value="SMI1/KNR4-like"/>
    <property type="match status" value="1"/>
</dbReference>
<feature type="domain" description="Knr4/Smi1-like" evidence="1">
    <location>
        <begin position="26"/>
        <end position="158"/>
    </location>
</feature>
<dbReference type="Gene3D" id="3.40.1580.10">
    <property type="entry name" value="SMI1/KNR4-like"/>
    <property type="match status" value="1"/>
</dbReference>
<evidence type="ECO:0000313" key="2">
    <source>
        <dbReference type="EMBL" id="WOT35083.1"/>
    </source>
</evidence>
<sequence>MQELWRRFEEWLRQNAPGDYSTLRPGASDVDISRLESGVGFPLHGELKSLLSEHNGVTPRRSSMAPGAFLLGYSLLDIEGILEWHQNLSTMAQEAVEEGYEEEVVGRTAHTQWVPFAQALTGDLLFVDHRTGHHGEVGEISFGDPEYLPLWPSMTLMLTDLCDAVEGSLRLPTARRRPSVHEGRMLEWVTG</sequence>